<dbReference type="Pfam" id="PF04011">
    <property type="entry name" value="LemA"/>
    <property type="match status" value="1"/>
</dbReference>
<dbReference type="Proteomes" id="UP000433652">
    <property type="component" value="Unassembled WGS sequence"/>
</dbReference>
<evidence type="ECO:0000256" key="5">
    <source>
        <dbReference type="ARBA" id="ARBA00023136"/>
    </source>
</evidence>
<protein>
    <submittedName>
        <fullName evidence="8">LemA family protein</fullName>
    </submittedName>
</protein>
<dbReference type="RefSeq" id="WP_159791627.1">
    <property type="nucleotide sequence ID" value="NZ_WTYM01000023.1"/>
</dbReference>
<dbReference type="InterPro" id="IPR023353">
    <property type="entry name" value="LemA-like_dom_sf"/>
</dbReference>
<keyword evidence="4" id="KW-1133">Transmembrane helix</keyword>
<evidence type="ECO:0000256" key="2">
    <source>
        <dbReference type="ARBA" id="ARBA00008854"/>
    </source>
</evidence>
<dbReference type="AlphaFoldDB" id="A0A6I4SSH3"/>
<comment type="similarity">
    <text evidence="2">Belongs to the LemA family.</text>
</comment>
<reference evidence="8 9" key="1">
    <citation type="submission" date="2019-12" db="EMBL/GenBank/DDBJ databases">
        <title>Genomic-based taxomic classification of the family Erythrobacteraceae.</title>
        <authorList>
            <person name="Xu L."/>
        </authorList>
    </citation>
    <scope>NUCLEOTIDE SEQUENCE [LARGE SCALE GENOMIC DNA]</scope>
    <source>
        <strain evidence="8 9">MCCC 1K01500</strain>
    </source>
</reference>
<evidence type="ECO:0000256" key="6">
    <source>
        <dbReference type="SAM" id="MobiDB-lite"/>
    </source>
</evidence>
<dbReference type="PANTHER" id="PTHR34478:SF2">
    <property type="entry name" value="MEMBRANE PROTEIN"/>
    <property type="match status" value="1"/>
</dbReference>
<feature type="region of interest" description="Disordered" evidence="6">
    <location>
        <begin position="203"/>
        <end position="231"/>
    </location>
</feature>
<evidence type="ECO:0000313" key="8">
    <source>
        <dbReference type="EMBL" id="MXO58288.1"/>
    </source>
</evidence>
<organism evidence="8 9">
    <name type="scientific">Croceibacterium salegens</name>
    <dbReference type="NCBI Taxonomy" id="1737568"/>
    <lineage>
        <taxon>Bacteria</taxon>
        <taxon>Pseudomonadati</taxon>
        <taxon>Pseudomonadota</taxon>
        <taxon>Alphaproteobacteria</taxon>
        <taxon>Sphingomonadales</taxon>
        <taxon>Erythrobacteraceae</taxon>
        <taxon>Croceibacterium</taxon>
    </lineage>
</organism>
<dbReference type="OrthoDB" id="9804152at2"/>
<comment type="subcellular location">
    <subcellularLocation>
        <location evidence="1">Membrane</location>
        <topology evidence="1">Single-pass membrane protein</topology>
    </subcellularLocation>
</comment>
<feature type="signal peptide" evidence="7">
    <location>
        <begin position="1"/>
        <end position="32"/>
    </location>
</feature>
<dbReference type="EMBL" id="WTYM01000023">
    <property type="protein sequence ID" value="MXO58288.1"/>
    <property type="molecule type" value="Genomic_DNA"/>
</dbReference>
<dbReference type="InterPro" id="IPR007156">
    <property type="entry name" value="MamQ_LemA"/>
</dbReference>
<comment type="caution">
    <text evidence="8">The sequence shown here is derived from an EMBL/GenBank/DDBJ whole genome shotgun (WGS) entry which is preliminary data.</text>
</comment>
<name>A0A6I4SSH3_9SPHN</name>
<gene>
    <name evidence="8" type="ORF">GRI89_01850</name>
</gene>
<dbReference type="Gene3D" id="1.20.1440.20">
    <property type="entry name" value="LemA-like domain"/>
    <property type="match status" value="1"/>
</dbReference>
<accession>A0A6I4SSH3</accession>
<dbReference type="GO" id="GO:0016020">
    <property type="term" value="C:membrane"/>
    <property type="evidence" value="ECO:0007669"/>
    <property type="project" value="UniProtKB-SubCell"/>
</dbReference>
<dbReference type="PROSITE" id="PS51257">
    <property type="entry name" value="PROKAR_LIPOPROTEIN"/>
    <property type="match status" value="1"/>
</dbReference>
<keyword evidence="5" id="KW-0472">Membrane</keyword>
<sequence>MSHRSPIRLAGLALAVLGALALSACGINSVPAAEENAKAKWADVQAAFQERANLIPNLQEIVMSSAEQERATLDAVVSARASATRPEIQISADDLDDPAKVQAYQDAQNQLGGALSRLLVTMEAYPELKSQENFGRFMTQFEGSENRIRVAIRDYNEAVRAYNTEIRTFPSIIGAKIVHGAKPMTPYQAATPSAEVAPTLDMRTSTNPATAPQPATNDNAAPSATSTAAAN</sequence>
<keyword evidence="3" id="KW-0812">Transmembrane</keyword>
<dbReference type="PANTHER" id="PTHR34478">
    <property type="entry name" value="PROTEIN LEMA"/>
    <property type="match status" value="1"/>
</dbReference>
<feature type="compositionally biased region" description="Low complexity" evidence="6">
    <location>
        <begin position="214"/>
        <end position="231"/>
    </location>
</feature>
<evidence type="ECO:0000313" key="9">
    <source>
        <dbReference type="Proteomes" id="UP000433652"/>
    </source>
</evidence>
<feature type="chain" id="PRO_5026246118" evidence="7">
    <location>
        <begin position="33"/>
        <end position="231"/>
    </location>
</feature>
<keyword evidence="9" id="KW-1185">Reference proteome</keyword>
<evidence type="ECO:0000256" key="4">
    <source>
        <dbReference type="ARBA" id="ARBA00022989"/>
    </source>
</evidence>
<proteinExistence type="inferred from homology"/>
<keyword evidence="7" id="KW-0732">Signal</keyword>
<evidence type="ECO:0000256" key="1">
    <source>
        <dbReference type="ARBA" id="ARBA00004167"/>
    </source>
</evidence>
<evidence type="ECO:0000256" key="3">
    <source>
        <dbReference type="ARBA" id="ARBA00022692"/>
    </source>
</evidence>
<dbReference type="SUPFAM" id="SSF140478">
    <property type="entry name" value="LemA-like"/>
    <property type="match status" value="1"/>
</dbReference>
<evidence type="ECO:0000256" key="7">
    <source>
        <dbReference type="SAM" id="SignalP"/>
    </source>
</evidence>